<evidence type="ECO:0000256" key="1">
    <source>
        <dbReference type="SAM" id="MobiDB-lite"/>
    </source>
</evidence>
<keyword evidence="3" id="KW-1185">Reference proteome</keyword>
<accession>A0A2I0KIA5</accession>
<dbReference type="Proteomes" id="UP000233551">
    <property type="component" value="Unassembled WGS sequence"/>
</dbReference>
<protein>
    <submittedName>
        <fullName evidence="2">Uncharacterized protein</fullName>
    </submittedName>
</protein>
<organism evidence="2 3">
    <name type="scientific">Punica granatum</name>
    <name type="common">Pomegranate</name>
    <dbReference type="NCBI Taxonomy" id="22663"/>
    <lineage>
        <taxon>Eukaryota</taxon>
        <taxon>Viridiplantae</taxon>
        <taxon>Streptophyta</taxon>
        <taxon>Embryophyta</taxon>
        <taxon>Tracheophyta</taxon>
        <taxon>Spermatophyta</taxon>
        <taxon>Magnoliopsida</taxon>
        <taxon>eudicotyledons</taxon>
        <taxon>Gunneridae</taxon>
        <taxon>Pentapetalae</taxon>
        <taxon>rosids</taxon>
        <taxon>malvids</taxon>
        <taxon>Myrtales</taxon>
        <taxon>Lythraceae</taxon>
        <taxon>Punica</taxon>
    </lineage>
</organism>
<name>A0A2I0KIA5_PUNGR</name>
<evidence type="ECO:0000313" key="2">
    <source>
        <dbReference type="EMBL" id="PKI67556.1"/>
    </source>
</evidence>
<comment type="caution">
    <text evidence="2">The sequence shown here is derived from an EMBL/GenBank/DDBJ whole genome shotgun (WGS) entry which is preliminary data.</text>
</comment>
<feature type="compositionally biased region" description="Basic residues" evidence="1">
    <location>
        <begin position="111"/>
        <end position="121"/>
    </location>
</feature>
<sequence>MQTQDMLSEADNFALVTCQLVHFGRNRHSRVNSAAVTRSGAQPSVRHRAHFRARVRAAPVTAREFLLPSPQASVRPPSPPHVLPCACMRTCAHDAPNVCPRIRALVTARPSARHRVTKRLPAHPTPPRAPDTVTARLVVHSKLSRVHYRPSKGSTESPDSLTLPLLFPRIPRLEKDLDRRSEHYPDPEKASKLSAKSPNEMAET</sequence>
<dbReference type="AlphaFoldDB" id="A0A2I0KIA5"/>
<dbReference type="EMBL" id="PGOL01000597">
    <property type="protein sequence ID" value="PKI67556.1"/>
    <property type="molecule type" value="Genomic_DNA"/>
</dbReference>
<proteinExistence type="predicted"/>
<feature type="region of interest" description="Disordered" evidence="1">
    <location>
        <begin position="110"/>
        <end position="132"/>
    </location>
</feature>
<reference evidence="2 3" key="1">
    <citation type="submission" date="2017-11" db="EMBL/GenBank/DDBJ databases">
        <title>De-novo sequencing of pomegranate (Punica granatum L.) genome.</title>
        <authorList>
            <person name="Akparov Z."/>
            <person name="Amiraslanov A."/>
            <person name="Hajiyeva S."/>
            <person name="Abbasov M."/>
            <person name="Kaur K."/>
            <person name="Hamwieh A."/>
            <person name="Solovyev V."/>
            <person name="Salamov A."/>
            <person name="Braich B."/>
            <person name="Kosarev P."/>
            <person name="Mahmoud A."/>
            <person name="Hajiyev E."/>
            <person name="Babayeva S."/>
            <person name="Izzatullayeva V."/>
            <person name="Mammadov A."/>
            <person name="Mammadov A."/>
            <person name="Sharifova S."/>
            <person name="Ojaghi J."/>
            <person name="Eynullazada K."/>
            <person name="Bayramov B."/>
            <person name="Abdulazimova A."/>
            <person name="Shahmuradov I."/>
        </authorList>
    </citation>
    <scope>NUCLEOTIDE SEQUENCE [LARGE SCALE GENOMIC DNA]</scope>
    <source>
        <strain evidence="3">cv. AG2017</strain>
        <tissue evidence="2">Leaf</tissue>
    </source>
</reference>
<feature type="region of interest" description="Disordered" evidence="1">
    <location>
        <begin position="146"/>
        <end position="204"/>
    </location>
</feature>
<feature type="compositionally biased region" description="Basic and acidic residues" evidence="1">
    <location>
        <begin position="171"/>
        <end position="191"/>
    </location>
</feature>
<evidence type="ECO:0000313" key="3">
    <source>
        <dbReference type="Proteomes" id="UP000233551"/>
    </source>
</evidence>
<gene>
    <name evidence="2" type="ORF">CRG98_012140</name>
</gene>